<evidence type="ECO:0008006" key="4">
    <source>
        <dbReference type="Google" id="ProtNLM"/>
    </source>
</evidence>
<dbReference type="AlphaFoldDB" id="A0A821U630"/>
<dbReference type="EMBL" id="CAJOBZ010000029">
    <property type="protein sequence ID" value="CAF4884632.1"/>
    <property type="molecule type" value="Genomic_DNA"/>
</dbReference>
<feature type="transmembrane region" description="Helical" evidence="1">
    <location>
        <begin position="57"/>
        <end position="79"/>
    </location>
</feature>
<keyword evidence="1" id="KW-0812">Transmembrane</keyword>
<evidence type="ECO:0000313" key="2">
    <source>
        <dbReference type="EMBL" id="CAF4884632.1"/>
    </source>
</evidence>
<evidence type="ECO:0000256" key="1">
    <source>
        <dbReference type="SAM" id="Phobius"/>
    </source>
</evidence>
<keyword evidence="1" id="KW-1133">Transmembrane helix</keyword>
<comment type="caution">
    <text evidence="2">The sequence shown here is derived from an EMBL/GenBank/DDBJ whole genome shotgun (WGS) entry which is preliminary data.</text>
</comment>
<keyword evidence="3" id="KW-1185">Reference proteome</keyword>
<dbReference type="Proteomes" id="UP000663880">
    <property type="component" value="Unassembled WGS sequence"/>
</dbReference>
<accession>A0A821U630</accession>
<dbReference type="PANTHER" id="PTHR37159">
    <property type="entry name" value="GH11867P"/>
    <property type="match status" value="1"/>
</dbReference>
<gene>
    <name evidence="2" type="ORF">PMACD_LOCUS9917</name>
</gene>
<sequence>MDLSVEEYIDVLFSKESTEKPSDTKKPEELEMRIPEWYDEKKFNQARRFYWDHCFQFSNSMLVGLVAVFAVPSILKILISTRRSNSVYTSYKRYLSTVLHTVSWFEHEFKPGSISWKSLMAVRTRHVKASLASKIKGVGIISQRDLAITQFGFIGISLLKPDKFGIQQLQPGDWEAYNHFWRTIGYAIGLEDRYNICRATFKETQEVCHILKDRVFKPCLTNVPEYFEHLSRCLLDAMWCVNPTINIDGLLYLTKHLMDVPGYIYTETERANLQDKIKDMLGGQSEDIGVDVNRFILEPAIEGCPKPTSRLLYLRHYDSIETIPEYQSLPFAGKYRLAIITLFSAFYTTYWGRLYLNINFKVTIFLLKYFPFLAFPRFGYFASFVNVFEEDPTDDTVVKPNSEYYKPKPKEPWYKAYLPF</sequence>
<proteinExistence type="predicted"/>
<name>A0A821U630_9NEOP</name>
<evidence type="ECO:0000313" key="3">
    <source>
        <dbReference type="Proteomes" id="UP000663880"/>
    </source>
</evidence>
<reference evidence="2" key="1">
    <citation type="submission" date="2021-02" db="EMBL/GenBank/DDBJ databases">
        <authorList>
            <person name="Steward A R."/>
        </authorList>
    </citation>
    <scope>NUCLEOTIDE SEQUENCE</scope>
</reference>
<dbReference type="OrthoDB" id="6361347at2759"/>
<dbReference type="PANTHER" id="PTHR37159:SF1">
    <property type="entry name" value="GH11867P"/>
    <property type="match status" value="1"/>
</dbReference>
<feature type="transmembrane region" description="Helical" evidence="1">
    <location>
        <begin position="358"/>
        <end position="375"/>
    </location>
</feature>
<organism evidence="2 3">
    <name type="scientific">Pieris macdunnoughi</name>
    <dbReference type="NCBI Taxonomy" id="345717"/>
    <lineage>
        <taxon>Eukaryota</taxon>
        <taxon>Metazoa</taxon>
        <taxon>Ecdysozoa</taxon>
        <taxon>Arthropoda</taxon>
        <taxon>Hexapoda</taxon>
        <taxon>Insecta</taxon>
        <taxon>Pterygota</taxon>
        <taxon>Neoptera</taxon>
        <taxon>Endopterygota</taxon>
        <taxon>Lepidoptera</taxon>
        <taxon>Glossata</taxon>
        <taxon>Ditrysia</taxon>
        <taxon>Papilionoidea</taxon>
        <taxon>Pieridae</taxon>
        <taxon>Pierinae</taxon>
        <taxon>Pieris</taxon>
    </lineage>
</organism>
<keyword evidence="1" id="KW-0472">Membrane</keyword>
<protein>
    <recommendedName>
        <fullName evidence="4">ER-bound oxygenase mpaB/mpaB'/Rubber oxygenase catalytic domain-containing protein</fullName>
    </recommendedName>
</protein>